<keyword evidence="1" id="KW-0175">Coiled coil</keyword>
<dbReference type="AlphaFoldDB" id="A0A833S676"/>
<feature type="coiled-coil region" evidence="1">
    <location>
        <begin position="611"/>
        <end position="898"/>
    </location>
</feature>
<feature type="coiled-coil region" evidence="1">
    <location>
        <begin position="464"/>
        <end position="585"/>
    </location>
</feature>
<feature type="coiled-coil region" evidence="1">
    <location>
        <begin position="82"/>
        <end position="109"/>
    </location>
</feature>
<feature type="coiled-coil region" evidence="1">
    <location>
        <begin position="248"/>
        <end position="304"/>
    </location>
</feature>
<comment type="caution">
    <text evidence="2">The sequence shown here is derived from an EMBL/GenBank/DDBJ whole genome shotgun (WGS) entry which is preliminary data.</text>
</comment>
<dbReference type="Proteomes" id="UP000655588">
    <property type="component" value="Unassembled WGS sequence"/>
</dbReference>
<reference evidence="2" key="1">
    <citation type="submission" date="2019-11" db="EMBL/GenBank/DDBJ databases">
        <title>The nuclear and mitochondrial genomes of Frieseomelitta varia - a highly eusocial stingless bee (Meliponini) with a permanently sterile worker caste.</title>
        <authorList>
            <person name="Freitas F.C.P."/>
            <person name="Lourenco A.P."/>
            <person name="Nunes F.M.F."/>
            <person name="Paschoal A.R."/>
            <person name="Abreu F.C.P."/>
            <person name="Barbin F.O."/>
            <person name="Bataglia L."/>
            <person name="Cardoso-Junior C.A.M."/>
            <person name="Cervoni M.S."/>
            <person name="Silva S.R."/>
            <person name="Dalarmi F."/>
            <person name="Del Lama M.A."/>
            <person name="Depintor T.S."/>
            <person name="Ferreira K.M."/>
            <person name="Goria P.S."/>
            <person name="Jaskot M.C."/>
            <person name="Lago D.C."/>
            <person name="Luna-Lucena D."/>
            <person name="Moda L.M."/>
            <person name="Nascimento L."/>
            <person name="Pedrino M."/>
            <person name="Rabico F.O."/>
            <person name="Sanches F.C."/>
            <person name="Santos D.E."/>
            <person name="Santos C.G."/>
            <person name="Vieira J."/>
            <person name="Lopes T.F."/>
            <person name="Barchuk A.R."/>
            <person name="Hartfelder K."/>
            <person name="Simoes Z.L.P."/>
            <person name="Bitondi M.M.G."/>
            <person name="Pinheiro D.G."/>
        </authorList>
    </citation>
    <scope>NUCLEOTIDE SEQUENCE</scope>
    <source>
        <strain evidence="2">USP_RPSP 00005682</strain>
        <tissue evidence="2">Whole individual</tissue>
    </source>
</reference>
<evidence type="ECO:0000256" key="1">
    <source>
        <dbReference type="SAM" id="Coils"/>
    </source>
</evidence>
<accession>A0A833S676</accession>
<feature type="coiled-coil region" evidence="1">
    <location>
        <begin position="923"/>
        <end position="982"/>
    </location>
</feature>
<sequence length="1260" mass="146546">MADEYLDNCLPIEVNDDNAFKEKTRIAEVAATTLCRLNSIMKQMQDWRDDRTKLRSNIWRLKLALRVAARETDDTVHAVPLIEHQRAEIKRLETTNKELRKEIADIKSALLGQLVGVAQGTGWKSDDKLVEVKQKYLVERERLNNEIQYLKSRLNEVEEGHEHSSEVEHLKCKLKHFMMVDYTMEIIFTDIVNKVAETIANLSEELVNVNDRLHRSRVINNNLYVEIDKLRAVIRHKSGNPMDYQKRIIELDNLTKRLKMELNKLKVNFDGSSWNVSKNCQDNIDNVERLAKDLKNKLRNDHEALLAGGDPDCLKYVQKIIELSVNLKQLHVELARFTDELGSSSRVEITKSNNKHLEQLSTLETTLKEINVEIDKLKNNHVKKHYRIDGGDGLEYLNKIEELEAIIEEARSTMNGLNRRAEGNSNESKDIEKLEDFVGRMCHEIKQLEVIVVSNDRLSIFKRIEQLEGLIVRLRLELAERNDRVNVLERELLDTENLLEQRIKELEDTQREIVILAEENKVLKEKTRMIEGRALEMQRDQEDSRKELEQLQQVKCEASLTRKKLQNLQDDKEGLLKEMGKIRDTLLKKNDEAANALIERNTMEGALNAKIADLTRNLQITSKEKEKLQNKVNELERAECKRETIITKKENENAKRSRETSEKMKVELQQLKVSLTISRNRLESANREITDLKMKLEHFVDDKTRLEENVFHLESDKEALVYQLAAEKTTAEERLKELNKLKADYNELDLERVNLKYEKEQLNTNLTNIRVEKELLEESVRHVHAKCSVLEDEIDKYACERDNLLEEIRNFQMSNEHLSNKLENTQTELDGAGDKIKRLEFENSKLQDDMSELALKNVSFEDQVQTILSEKNRLVTCVNELENKNTTLKGELDEVKTASEHSNVELNKLKMDYSKIRSENTTLQVTLDEVTQSNETLKKASEELNLKLNEIHSECRILENQLKILEIMNATLKKEKELLEQEYVSSLRPKICKIERDEAVTNSKSTFSEQNGQVIERVAEKRKTVNGKSEKYPTDKTKLMKAKEELKRMIIENESLKFEMLNLKSQNFEIKMQLARIKDELQKQTVVLIEDKTSEFAIRPISNKLEMNLYYKEIDSYSSHGVNNVGALAHIGQSNMYPYGRSVTEKEIGIGKLIEIMNKLKVENVSLKTEINSLRFSLVANFTKDEKKKDKIRVADEEIHALKAELTKLRDEKESIRVRLDTANSKLDRLESEKIALKDELYTLRKINSDLKHKASELHN</sequence>
<dbReference type="PANTHER" id="PTHR23159:SF31">
    <property type="entry name" value="CENTROSOME-ASSOCIATED PROTEIN CEP250 ISOFORM X1"/>
    <property type="match status" value="1"/>
</dbReference>
<gene>
    <name evidence="2" type="ORF">E2986_00369</name>
</gene>
<name>A0A833S676_9HYME</name>
<organism evidence="2 3">
    <name type="scientific">Frieseomelitta varia</name>
    <dbReference type="NCBI Taxonomy" id="561572"/>
    <lineage>
        <taxon>Eukaryota</taxon>
        <taxon>Metazoa</taxon>
        <taxon>Ecdysozoa</taxon>
        <taxon>Arthropoda</taxon>
        <taxon>Hexapoda</taxon>
        <taxon>Insecta</taxon>
        <taxon>Pterygota</taxon>
        <taxon>Neoptera</taxon>
        <taxon>Endopterygota</taxon>
        <taxon>Hymenoptera</taxon>
        <taxon>Apocrita</taxon>
        <taxon>Aculeata</taxon>
        <taxon>Apoidea</taxon>
        <taxon>Anthophila</taxon>
        <taxon>Apidae</taxon>
        <taxon>Frieseomelitta</taxon>
    </lineage>
</organism>
<feature type="coiled-coil region" evidence="1">
    <location>
        <begin position="133"/>
        <end position="160"/>
    </location>
</feature>
<proteinExistence type="predicted"/>
<feature type="coiled-coil region" evidence="1">
    <location>
        <begin position="353"/>
        <end position="427"/>
    </location>
</feature>
<protein>
    <submittedName>
        <fullName evidence="2">Uncharacterized protein</fullName>
    </submittedName>
</protein>
<dbReference type="EMBL" id="WNWW01000277">
    <property type="protein sequence ID" value="KAF3427101.1"/>
    <property type="molecule type" value="Genomic_DNA"/>
</dbReference>
<evidence type="ECO:0000313" key="2">
    <source>
        <dbReference type="EMBL" id="KAF3427101.1"/>
    </source>
</evidence>
<dbReference type="PANTHER" id="PTHR23159">
    <property type="entry name" value="CENTROSOMAL PROTEIN 2"/>
    <property type="match status" value="1"/>
</dbReference>
<feature type="coiled-coil region" evidence="1">
    <location>
        <begin position="1192"/>
        <end position="1247"/>
    </location>
</feature>
<evidence type="ECO:0000313" key="3">
    <source>
        <dbReference type="Proteomes" id="UP000655588"/>
    </source>
</evidence>
<keyword evidence="3" id="KW-1185">Reference proteome</keyword>